<reference evidence="1" key="2">
    <citation type="submission" date="2023-05" db="EMBL/GenBank/DDBJ databases">
        <authorList>
            <person name="Schelkunov M.I."/>
        </authorList>
    </citation>
    <scope>NUCLEOTIDE SEQUENCE</scope>
    <source>
        <strain evidence="1">Hsosn_3</strain>
        <tissue evidence="1">Leaf</tissue>
    </source>
</reference>
<proteinExistence type="predicted"/>
<reference evidence="1" key="1">
    <citation type="submission" date="2023-02" db="EMBL/GenBank/DDBJ databases">
        <title>Genome of toxic invasive species Heracleum sosnowskyi carries increased number of genes despite the absence of recent whole-genome duplications.</title>
        <authorList>
            <person name="Schelkunov M."/>
            <person name="Shtratnikova V."/>
            <person name="Makarenko M."/>
            <person name="Klepikova A."/>
            <person name="Omelchenko D."/>
            <person name="Novikova G."/>
            <person name="Obukhova E."/>
            <person name="Bogdanov V."/>
            <person name="Penin A."/>
            <person name="Logacheva M."/>
        </authorList>
    </citation>
    <scope>NUCLEOTIDE SEQUENCE</scope>
    <source>
        <strain evidence="1">Hsosn_3</strain>
        <tissue evidence="1">Leaf</tissue>
    </source>
</reference>
<dbReference type="EMBL" id="JAUIZM010000005">
    <property type="protein sequence ID" value="KAK1382286.1"/>
    <property type="molecule type" value="Genomic_DNA"/>
</dbReference>
<dbReference type="AlphaFoldDB" id="A0AAD8IC13"/>
<organism evidence="1 2">
    <name type="scientific">Heracleum sosnowskyi</name>
    <dbReference type="NCBI Taxonomy" id="360622"/>
    <lineage>
        <taxon>Eukaryota</taxon>
        <taxon>Viridiplantae</taxon>
        <taxon>Streptophyta</taxon>
        <taxon>Embryophyta</taxon>
        <taxon>Tracheophyta</taxon>
        <taxon>Spermatophyta</taxon>
        <taxon>Magnoliopsida</taxon>
        <taxon>eudicotyledons</taxon>
        <taxon>Gunneridae</taxon>
        <taxon>Pentapetalae</taxon>
        <taxon>asterids</taxon>
        <taxon>campanulids</taxon>
        <taxon>Apiales</taxon>
        <taxon>Apiaceae</taxon>
        <taxon>Apioideae</taxon>
        <taxon>apioid superclade</taxon>
        <taxon>Tordylieae</taxon>
        <taxon>Tordyliinae</taxon>
        <taxon>Heracleum</taxon>
    </lineage>
</organism>
<gene>
    <name evidence="1" type="ORF">POM88_020021</name>
</gene>
<sequence>MYSVFGHETTIIRIGSEKFPEWISQSSQDGTRMSLNVSHDSWEEEFSDSSELSENGSTLCLKLPPNMSYDYMGMILCFKCPKDGYCFDLDYSVKTSSYNYMRSYTDVHVDGSCCTSSLLAQTLTKRLFQIYFGFGHLIKIYPQVFPDWISQSENSREMSLRMPPNESHNLLGMILCFEGRENYWGYNKIDYSVENTTTGFIWRELSYLNDCESLMVILPISIFPITDADEKIVLTSSYAASVCGIYLLYKSEDDNTVKSNSSVGYSEKPDGPESFVAHLEIQIKGPKSPEEMLIVWQRVLEESSPVPVIGAQERIKIRLRGEINVFGEF</sequence>
<evidence type="ECO:0000313" key="2">
    <source>
        <dbReference type="Proteomes" id="UP001237642"/>
    </source>
</evidence>
<dbReference type="Proteomes" id="UP001237642">
    <property type="component" value="Unassembled WGS sequence"/>
</dbReference>
<comment type="caution">
    <text evidence="1">The sequence shown here is derived from an EMBL/GenBank/DDBJ whole genome shotgun (WGS) entry which is preliminary data.</text>
</comment>
<keyword evidence="2" id="KW-1185">Reference proteome</keyword>
<evidence type="ECO:0000313" key="1">
    <source>
        <dbReference type="EMBL" id="KAK1382286.1"/>
    </source>
</evidence>
<name>A0AAD8IC13_9APIA</name>
<accession>A0AAD8IC13</accession>
<protein>
    <submittedName>
        <fullName evidence="1">Uncharacterized protein</fullName>
    </submittedName>
</protein>